<dbReference type="InterPro" id="IPR029052">
    <property type="entry name" value="Metallo-depent_PP-like"/>
</dbReference>
<organism evidence="2 3">
    <name type="scientific">Tumebacillus algifaecis</name>
    <dbReference type="NCBI Taxonomy" id="1214604"/>
    <lineage>
        <taxon>Bacteria</taxon>
        <taxon>Bacillati</taxon>
        <taxon>Bacillota</taxon>
        <taxon>Bacilli</taxon>
        <taxon>Bacillales</taxon>
        <taxon>Alicyclobacillaceae</taxon>
        <taxon>Tumebacillus</taxon>
    </lineage>
</organism>
<dbReference type="EMBL" id="CP022657">
    <property type="protein sequence ID" value="ASS76208.1"/>
    <property type="molecule type" value="Genomic_DNA"/>
</dbReference>
<dbReference type="KEGG" id="tab:CIG75_15510"/>
<dbReference type="PANTHER" id="PTHR43143">
    <property type="entry name" value="METALLOPHOSPHOESTERASE, CALCINEURIN SUPERFAMILY"/>
    <property type="match status" value="1"/>
</dbReference>
<dbReference type="Gene3D" id="3.60.21.10">
    <property type="match status" value="1"/>
</dbReference>
<reference evidence="2 3" key="1">
    <citation type="journal article" date="2015" name="Int. J. Syst. Evol. Microbiol.">
        <title>Tumebacillus algifaecis sp. nov., isolated from decomposing algal scum.</title>
        <authorList>
            <person name="Wu Y.F."/>
            <person name="Zhang B."/>
            <person name="Xing P."/>
            <person name="Wu Q.L."/>
            <person name="Liu S.J."/>
        </authorList>
    </citation>
    <scope>NUCLEOTIDE SEQUENCE [LARGE SCALE GENOMIC DNA]</scope>
    <source>
        <strain evidence="2 3">THMBR28</strain>
    </source>
</reference>
<dbReference type="Proteomes" id="UP000214688">
    <property type="component" value="Chromosome"/>
</dbReference>
<proteinExistence type="predicted"/>
<evidence type="ECO:0000313" key="3">
    <source>
        <dbReference type="Proteomes" id="UP000214688"/>
    </source>
</evidence>
<dbReference type="InterPro" id="IPR004843">
    <property type="entry name" value="Calcineurin-like_PHP"/>
</dbReference>
<name>A0A223D3I4_9BACL</name>
<dbReference type="AlphaFoldDB" id="A0A223D3I4"/>
<dbReference type="Pfam" id="PF00149">
    <property type="entry name" value="Metallophos"/>
    <property type="match status" value="1"/>
</dbReference>
<dbReference type="InterPro" id="IPR051918">
    <property type="entry name" value="STPP_CPPED1"/>
</dbReference>
<evidence type="ECO:0000313" key="2">
    <source>
        <dbReference type="EMBL" id="ASS76208.1"/>
    </source>
</evidence>
<dbReference type="GO" id="GO:0016787">
    <property type="term" value="F:hydrolase activity"/>
    <property type="evidence" value="ECO:0007669"/>
    <property type="project" value="InterPro"/>
</dbReference>
<accession>A0A223D3I4</accession>
<gene>
    <name evidence="2" type="ORF">CIG75_15510</name>
</gene>
<dbReference type="RefSeq" id="WP_094237441.1">
    <property type="nucleotide sequence ID" value="NZ_CP022657.1"/>
</dbReference>
<dbReference type="SUPFAM" id="SSF56300">
    <property type="entry name" value="Metallo-dependent phosphatases"/>
    <property type="match status" value="1"/>
</dbReference>
<protein>
    <recommendedName>
        <fullName evidence="1">Calcineurin-like phosphoesterase domain-containing protein</fullName>
    </recommendedName>
</protein>
<feature type="domain" description="Calcineurin-like phosphoesterase" evidence="1">
    <location>
        <begin position="38"/>
        <end position="239"/>
    </location>
</feature>
<sequence>MRRRSYWTALLGALLFVALLFPVRGLAVTPEGEVPLLTFAAFSDVHVVDARNIDHYRSTHKFRHALRDLVPSKPDFLVINGDLSNGREQDLLLVRSLVKENGNFKLFPSMGNHEYYYQWQNPKWNDERAKKQFQQIFGLEQLYYDHFEKGAHFIHLSPEQYMAKQKEIGEAAWLSDQQIAWFKKTLLSSKAPTFVFLHQPLDNTVGKTDVGISAVQTAQLLAIAKLHPQVVWFSGHSHVSITANSEYVQQDGITFVGLGSIFQPVEVSSTAFEGSIKEGGYHLRVDPLKSESRFVELYRDRIVIRDRDHQKNAWGNKHVIQIDSKSLLTR</sequence>
<dbReference type="OrthoDB" id="1645838at2"/>
<dbReference type="PANTHER" id="PTHR43143:SF1">
    <property type="entry name" value="SERINE_THREONINE-PROTEIN PHOSPHATASE CPPED1"/>
    <property type="match status" value="1"/>
</dbReference>
<evidence type="ECO:0000259" key="1">
    <source>
        <dbReference type="Pfam" id="PF00149"/>
    </source>
</evidence>
<keyword evidence="3" id="KW-1185">Reference proteome</keyword>